<dbReference type="EnsemblPlants" id="TuG1812G0100000004.01.T01">
    <property type="protein sequence ID" value="TuG1812G0100000004.01.T01.cds290243"/>
    <property type="gene ID" value="TuG1812G0100000004.01"/>
</dbReference>
<name>A0A8R7NXM4_TRIUA</name>
<evidence type="ECO:0000313" key="2">
    <source>
        <dbReference type="Proteomes" id="UP000015106"/>
    </source>
</evidence>
<accession>A0A8R7NXM4</accession>
<protein>
    <submittedName>
        <fullName evidence="1">Uncharacterized protein</fullName>
    </submittedName>
</protein>
<dbReference type="AlphaFoldDB" id="A0A8R7NXM4"/>
<organism evidence="1 2">
    <name type="scientific">Triticum urartu</name>
    <name type="common">Red wild einkorn</name>
    <name type="synonym">Crithodium urartu</name>
    <dbReference type="NCBI Taxonomy" id="4572"/>
    <lineage>
        <taxon>Eukaryota</taxon>
        <taxon>Viridiplantae</taxon>
        <taxon>Streptophyta</taxon>
        <taxon>Embryophyta</taxon>
        <taxon>Tracheophyta</taxon>
        <taxon>Spermatophyta</taxon>
        <taxon>Magnoliopsida</taxon>
        <taxon>Liliopsida</taxon>
        <taxon>Poales</taxon>
        <taxon>Poaceae</taxon>
        <taxon>BOP clade</taxon>
        <taxon>Pooideae</taxon>
        <taxon>Triticodae</taxon>
        <taxon>Triticeae</taxon>
        <taxon>Triticinae</taxon>
        <taxon>Triticum</taxon>
    </lineage>
</organism>
<reference evidence="1" key="2">
    <citation type="submission" date="2018-03" db="EMBL/GenBank/DDBJ databases">
        <title>The Triticum urartu genome reveals the dynamic nature of wheat genome evolution.</title>
        <authorList>
            <person name="Ling H."/>
            <person name="Ma B."/>
            <person name="Shi X."/>
            <person name="Liu H."/>
            <person name="Dong L."/>
            <person name="Sun H."/>
            <person name="Cao Y."/>
            <person name="Gao Q."/>
            <person name="Zheng S."/>
            <person name="Li Y."/>
            <person name="Yu Y."/>
            <person name="Du H."/>
            <person name="Qi M."/>
            <person name="Li Y."/>
            <person name="Yu H."/>
            <person name="Cui Y."/>
            <person name="Wang N."/>
            <person name="Chen C."/>
            <person name="Wu H."/>
            <person name="Zhao Y."/>
            <person name="Zhang J."/>
            <person name="Li Y."/>
            <person name="Zhou W."/>
            <person name="Zhang B."/>
            <person name="Hu W."/>
            <person name="Eijk M."/>
            <person name="Tang J."/>
            <person name="Witsenboer H."/>
            <person name="Zhao S."/>
            <person name="Li Z."/>
            <person name="Zhang A."/>
            <person name="Wang D."/>
            <person name="Liang C."/>
        </authorList>
    </citation>
    <scope>NUCLEOTIDE SEQUENCE [LARGE SCALE GENOMIC DNA]</scope>
    <source>
        <strain evidence="1">cv. G1812</strain>
    </source>
</reference>
<sequence>MGSDQTCLWQGQQVDNKGVLSSMDHYRAPCPTLLLLQFAVRWSKYIFCHGGTCL</sequence>
<dbReference type="Proteomes" id="UP000015106">
    <property type="component" value="Chromosome 1"/>
</dbReference>
<reference evidence="2" key="1">
    <citation type="journal article" date="2013" name="Nature">
        <title>Draft genome of the wheat A-genome progenitor Triticum urartu.</title>
        <authorList>
            <person name="Ling H.Q."/>
            <person name="Zhao S."/>
            <person name="Liu D."/>
            <person name="Wang J."/>
            <person name="Sun H."/>
            <person name="Zhang C."/>
            <person name="Fan H."/>
            <person name="Li D."/>
            <person name="Dong L."/>
            <person name="Tao Y."/>
            <person name="Gao C."/>
            <person name="Wu H."/>
            <person name="Li Y."/>
            <person name="Cui Y."/>
            <person name="Guo X."/>
            <person name="Zheng S."/>
            <person name="Wang B."/>
            <person name="Yu K."/>
            <person name="Liang Q."/>
            <person name="Yang W."/>
            <person name="Lou X."/>
            <person name="Chen J."/>
            <person name="Feng M."/>
            <person name="Jian J."/>
            <person name="Zhang X."/>
            <person name="Luo G."/>
            <person name="Jiang Y."/>
            <person name="Liu J."/>
            <person name="Wang Z."/>
            <person name="Sha Y."/>
            <person name="Zhang B."/>
            <person name="Wu H."/>
            <person name="Tang D."/>
            <person name="Shen Q."/>
            <person name="Xue P."/>
            <person name="Zou S."/>
            <person name="Wang X."/>
            <person name="Liu X."/>
            <person name="Wang F."/>
            <person name="Yang Y."/>
            <person name="An X."/>
            <person name="Dong Z."/>
            <person name="Zhang K."/>
            <person name="Zhang X."/>
            <person name="Luo M.C."/>
            <person name="Dvorak J."/>
            <person name="Tong Y."/>
            <person name="Wang J."/>
            <person name="Yang H."/>
            <person name="Li Z."/>
            <person name="Wang D."/>
            <person name="Zhang A."/>
            <person name="Wang J."/>
        </authorList>
    </citation>
    <scope>NUCLEOTIDE SEQUENCE</scope>
    <source>
        <strain evidence="2">cv. G1812</strain>
    </source>
</reference>
<keyword evidence="2" id="KW-1185">Reference proteome</keyword>
<evidence type="ECO:0000313" key="1">
    <source>
        <dbReference type="EnsemblPlants" id="TuG1812G0100000004.01.T01.cds290243"/>
    </source>
</evidence>
<proteinExistence type="predicted"/>
<reference evidence="1" key="3">
    <citation type="submission" date="2022-06" db="UniProtKB">
        <authorList>
            <consortium name="EnsemblPlants"/>
        </authorList>
    </citation>
    <scope>IDENTIFICATION</scope>
</reference>
<dbReference type="Gramene" id="TuG1812G0100000004.01.T01">
    <property type="protein sequence ID" value="TuG1812G0100000004.01.T01.cds290243"/>
    <property type="gene ID" value="TuG1812G0100000004.01"/>
</dbReference>